<keyword evidence="2" id="KW-1185">Reference proteome</keyword>
<accession>A0ABT1MEU5</accession>
<dbReference type="EMBL" id="JANDHW010000002">
    <property type="protein sequence ID" value="MCP9610889.1"/>
    <property type="molecule type" value="Genomic_DNA"/>
</dbReference>
<reference evidence="1 2" key="1">
    <citation type="submission" date="2022-07" db="EMBL/GenBank/DDBJ databases">
        <title>Fecal culturing of patients with breast cancer.</title>
        <authorList>
            <person name="Teng N.M.Y."/>
            <person name="Kiu R."/>
            <person name="Evans R."/>
            <person name="Baker D.J."/>
            <person name="Zenner C."/>
            <person name="Robinson S.D."/>
            <person name="Hall L.J."/>
        </authorList>
    </citation>
    <scope>NUCLEOTIDE SEQUENCE [LARGE SCALE GENOMIC DNA]</scope>
    <source>
        <strain evidence="1 2">LH1063</strain>
    </source>
</reference>
<comment type="caution">
    <text evidence="1">The sequence shown here is derived from an EMBL/GenBank/DDBJ whole genome shotgun (WGS) entry which is preliminary data.</text>
</comment>
<evidence type="ECO:0000313" key="1">
    <source>
        <dbReference type="EMBL" id="MCP9610889.1"/>
    </source>
</evidence>
<organism evidence="1 2">
    <name type="scientific">Coprobacter tertius</name>
    <dbReference type="NCBI Taxonomy" id="2944915"/>
    <lineage>
        <taxon>Bacteria</taxon>
        <taxon>Pseudomonadati</taxon>
        <taxon>Bacteroidota</taxon>
        <taxon>Bacteroidia</taxon>
        <taxon>Bacteroidales</taxon>
        <taxon>Barnesiellaceae</taxon>
        <taxon>Coprobacter</taxon>
    </lineage>
</organism>
<proteinExistence type="predicted"/>
<dbReference type="RefSeq" id="WP_255025504.1">
    <property type="nucleotide sequence ID" value="NZ_JANDHW010000002.1"/>
</dbReference>
<dbReference type="Proteomes" id="UP001205603">
    <property type="component" value="Unassembled WGS sequence"/>
</dbReference>
<name>A0ABT1MEU5_9BACT</name>
<sequence>MKEILELLQALQKKCESQHINYGLFICNQPHAITGAANFTLEEITIMIETITRNLPYEQVSFIQHIVGLVADEKKKKKENKLIKN</sequence>
<protein>
    <submittedName>
        <fullName evidence="1">Uncharacterized protein</fullName>
    </submittedName>
</protein>
<gene>
    <name evidence="1" type="ORF">NMU02_02130</name>
</gene>
<evidence type="ECO:0000313" key="2">
    <source>
        <dbReference type="Proteomes" id="UP001205603"/>
    </source>
</evidence>